<dbReference type="Gene3D" id="3.40.50.1980">
    <property type="entry name" value="Nitrogenase molybdenum iron protein domain"/>
    <property type="match status" value="3"/>
</dbReference>
<dbReference type="SUPFAM" id="SSF53807">
    <property type="entry name" value="Helical backbone' metal receptor"/>
    <property type="match status" value="1"/>
</dbReference>
<sequence>MSSFIERPRYLCSLGGALSTVTALPDTIPILHAASGCAGNITWTQNGGSGLQVGGYCGGLSVPSSNVQEREVVFGGDSRLREQVENTLEIMDGKLYIVVTGCVTEVIGDDVRAVVSEFKDEGFNIISAETGGFKGNSYYGYDLVLQALIKDFLVKNTPKVKHRVNIFGIVPYMDVFWRGNLEGIRQLLEKFGLEVNTFFTVHDNLENIKDAGSAELNIIVSDVYGVEAAETFKEVHGTPYITTQLPIGPSATNKFLRVIANALSISEEVIEKFINKENKIYYRYLEPLTEIYNDLDLQRYAIIIGDANYSPAITKFLFDDLGWIPKLVVITDQLDEEEKEKLINIPKNLEIPLNPKVVFETDTSEVLKHFNTIYLSNENKKYKNTFSPGFVIGSSLDRGFAQQVGAAHLSISFPVSNRAVIDRGYTGYSGGLRLIEDLLSSIISGR</sequence>
<dbReference type="Pfam" id="PF00148">
    <property type="entry name" value="Oxidored_nitro"/>
    <property type="match status" value="1"/>
</dbReference>
<keyword evidence="3" id="KW-1185">Reference proteome</keyword>
<comment type="caution">
    <text evidence="2">The sequence shown here is derived from an EMBL/GenBank/DDBJ whole genome shotgun (WGS) entry which is preliminary data.</text>
</comment>
<evidence type="ECO:0000313" key="2">
    <source>
        <dbReference type="EMBL" id="GIM30138.1"/>
    </source>
</evidence>
<accession>A0A919VN17</accession>
<dbReference type="AlphaFoldDB" id="A0A919VN17"/>
<evidence type="ECO:0000313" key="3">
    <source>
        <dbReference type="Proteomes" id="UP000679179"/>
    </source>
</evidence>
<dbReference type="GO" id="GO:0016491">
    <property type="term" value="F:oxidoreductase activity"/>
    <property type="evidence" value="ECO:0007669"/>
    <property type="project" value="InterPro"/>
</dbReference>
<dbReference type="PANTHER" id="PTHR42956:SF1">
    <property type="entry name" value="NITROGENASE IRON-MOLYBDENUM COFACTOR BIOSYNTHESIS PROTEIN NIFE"/>
    <property type="match status" value="1"/>
</dbReference>
<dbReference type="RefSeq" id="WP_212904817.1">
    <property type="nucleotide sequence ID" value="NZ_BOPZ01000028.1"/>
</dbReference>
<protein>
    <submittedName>
        <fullName evidence="2">Oxidoreductase nitrogenase component 1</fullName>
    </submittedName>
</protein>
<dbReference type="EMBL" id="BOPZ01000028">
    <property type="protein sequence ID" value="GIM30138.1"/>
    <property type="molecule type" value="Genomic_DNA"/>
</dbReference>
<feature type="domain" description="Nitrogenase/oxidoreductase component 1" evidence="1">
    <location>
        <begin position="12"/>
        <end position="441"/>
    </location>
</feature>
<organism evidence="2 3">
    <name type="scientific">Clostridium polyendosporum</name>
    <dbReference type="NCBI Taxonomy" id="69208"/>
    <lineage>
        <taxon>Bacteria</taxon>
        <taxon>Bacillati</taxon>
        <taxon>Bacillota</taxon>
        <taxon>Clostridia</taxon>
        <taxon>Eubacteriales</taxon>
        <taxon>Clostridiaceae</taxon>
        <taxon>Clostridium</taxon>
    </lineage>
</organism>
<dbReference type="Proteomes" id="UP000679179">
    <property type="component" value="Unassembled WGS sequence"/>
</dbReference>
<dbReference type="InterPro" id="IPR000510">
    <property type="entry name" value="Nase/OxRdtase_comp1"/>
</dbReference>
<name>A0A919VN17_9CLOT</name>
<gene>
    <name evidence="2" type="ORF">CPJCM30710_28040</name>
</gene>
<evidence type="ECO:0000259" key="1">
    <source>
        <dbReference type="Pfam" id="PF00148"/>
    </source>
</evidence>
<proteinExistence type="predicted"/>
<dbReference type="InterPro" id="IPR049939">
    <property type="entry name" value="NifE-like"/>
</dbReference>
<reference evidence="2" key="1">
    <citation type="submission" date="2021-03" db="EMBL/GenBank/DDBJ databases">
        <title>Taxonomic study of Clostridium polyendosporum from meadow-gley soil under rice.</title>
        <authorList>
            <person name="Kobayashi H."/>
            <person name="Tanizawa Y."/>
            <person name="Yagura M."/>
        </authorList>
    </citation>
    <scope>NUCLEOTIDE SEQUENCE</scope>
    <source>
        <strain evidence="2">JCM 30710</strain>
    </source>
</reference>
<dbReference type="PANTHER" id="PTHR42956">
    <property type="entry name" value="NITROGENASE IRON-MOLYBDENUM COFACTOR BIOSYNTHESIS PROTEIN NIFE"/>
    <property type="match status" value="1"/>
</dbReference>